<evidence type="ECO:0000313" key="1">
    <source>
        <dbReference type="EnsemblMetazoa" id="Aqu2.1.24374_001"/>
    </source>
</evidence>
<protein>
    <submittedName>
        <fullName evidence="1">Uncharacterized protein</fullName>
    </submittedName>
</protein>
<accession>A0A1X7UA63</accession>
<dbReference type="InParanoid" id="A0A1X7UA63"/>
<reference evidence="1" key="1">
    <citation type="submission" date="2017-05" db="UniProtKB">
        <authorList>
            <consortium name="EnsemblMetazoa"/>
        </authorList>
    </citation>
    <scope>IDENTIFICATION</scope>
</reference>
<dbReference type="AlphaFoldDB" id="A0A1X7UA63"/>
<name>A0A1X7UA63_AMPQE</name>
<dbReference type="EnsemblMetazoa" id="Aqu2.1.24374_001">
    <property type="protein sequence ID" value="Aqu2.1.24374_001"/>
    <property type="gene ID" value="Aqu2.1.24374"/>
</dbReference>
<sequence>MSVFNFFDTFSKEELILSIVFFRLADLEPKTIPAGVEECLSSFWSPLVGPPAQPSVLLLPTVLLSLSMWVDRKLLIDWTDSSTLTSRLVSFWSLHITSLQSFSLLPAITKGSSLIVSPVYTTV</sequence>
<organism evidence="1">
    <name type="scientific">Amphimedon queenslandica</name>
    <name type="common">Sponge</name>
    <dbReference type="NCBI Taxonomy" id="400682"/>
    <lineage>
        <taxon>Eukaryota</taxon>
        <taxon>Metazoa</taxon>
        <taxon>Porifera</taxon>
        <taxon>Demospongiae</taxon>
        <taxon>Heteroscleromorpha</taxon>
        <taxon>Haplosclerida</taxon>
        <taxon>Niphatidae</taxon>
        <taxon>Amphimedon</taxon>
    </lineage>
</organism>
<proteinExistence type="predicted"/>